<comment type="caution">
    <text evidence="1">The sequence shown here is derived from an EMBL/GenBank/DDBJ whole genome shotgun (WGS) entry which is preliminary data.</text>
</comment>
<dbReference type="RefSeq" id="WP_204605991.1">
    <property type="nucleotide sequence ID" value="NZ_JBHSED010000025.1"/>
</dbReference>
<name>A0ABV8SAB8_9BACL</name>
<dbReference type="EMBL" id="JBHSED010000025">
    <property type="protein sequence ID" value="MFC4304516.1"/>
    <property type="molecule type" value="Genomic_DNA"/>
</dbReference>
<protein>
    <submittedName>
        <fullName evidence="1">Acetylglutamate kinase</fullName>
    </submittedName>
</protein>
<sequence length="200" mass="22775">MYGYHDYYYAPYRQAYLHAWTSPMVDLNRALRTLWVQHVYWTRLTVNSIVDRLADEQATTARLLRNPSDFAAALKPFYGPDIASEFARLLTAHLTIAVEVVKALQASDAKAAEDAQKRWYANADDIAKLLGRINPYWSEQDWKNMLYEHLRLLTQEVATRLAGNYTENVALGDPIEAQALDMADVMTKGIIQQFPSAFAA</sequence>
<dbReference type="GO" id="GO:0016301">
    <property type="term" value="F:kinase activity"/>
    <property type="evidence" value="ECO:0007669"/>
    <property type="project" value="UniProtKB-KW"/>
</dbReference>
<gene>
    <name evidence="1" type="ORF">ACFO1S_13895</name>
</gene>
<proteinExistence type="predicted"/>
<evidence type="ECO:0000313" key="2">
    <source>
        <dbReference type="Proteomes" id="UP001595755"/>
    </source>
</evidence>
<organism evidence="1 2">
    <name type="scientific">Cohnella boryungensis</name>
    <dbReference type="NCBI Taxonomy" id="768479"/>
    <lineage>
        <taxon>Bacteria</taxon>
        <taxon>Bacillati</taxon>
        <taxon>Bacillota</taxon>
        <taxon>Bacilli</taxon>
        <taxon>Bacillales</taxon>
        <taxon>Paenibacillaceae</taxon>
        <taxon>Cohnella</taxon>
    </lineage>
</organism>
<keyword evidence="1" id="KW-0808">Transferase</keyword>
<evidence type="ECO:0000313" key="1">
    <source>
        <dbReference type="EMBL" id="MFC4304516.1"/>
    </source>
</evidence>
<keyword evidence="1" id="KW-0418">Kinase</keyword>
<keyword evidence="2" id="KW-1185">Reference proteome</keyword>
<dbReference type="Proteomes" id="UP001595755">
    <property type="component" value="Unassembled WGS sequence"/>
</dbReference>
<accession>A0ABV8SAB8</accession>
<reference evidence="2" key="1">
    <citation type="journal article" date="2019" name="Int. J. Syst. Evol. Microbiol.">
        <title>The Global Catalogue of Microorganisms (GCM) 10K type strain sequencing project: providing services to taxonomists for standard genome sequencing and annotation.</title>
        <authorList>
            <consortium name="The Broad Institute Genomics Platform"/>
            <consortium name="The Broad Institute Genome Sequencing Center for Infectious Disease"/>
            <person name="Wu L."/>
            <person name="Ma J."/>
        </authorList>
    </citation>
    <scope>NUCLEOTIDE SEQUENCE [LARGE SCALE GENOMIC DNA]</scope>
    <source>
        <strain evidence="2">CGMCC 4.1641</strain>
    </source>
</reference>